<evidence type="ECO:0000313" key="8">
    <source>
        <dbReference type="Proteomes" id="UP001501126"/>
    </source>
</evidence>
<evidence type="ECO:0000313" key="7">
    <source>
        <dbReference type="EMBL" id="GAA0876154.1"/>
    </source>
</evidence>
<gene>
    <name evidence="7" type="ORF">GCM10009118_25640</name>
</gene>
<dbReference type="PANTHER" id="PTHR10846">
    <property type="entry name" value="SODIUM/POTASSIUM/CALCIUM EXCHANGER"/>
    <property type="match status" value="1"/>
</dbReference>
<keyword evidence="3 5" id="KW-1133">Transmembrane helix</keyword>
<keyword evidence="8" id="KW-1185">Reference proteome</keyword>
<keyword evidence="2 5" id="KW-0812">Transmembrane</keyword>
<comment type="caution">
    <text evidence="7">The sequence shown here is derived from an EMBL/GenBank/DDBJ whole genome shotgun (WGS) entry which is preliminary data.</text>
</comment>
<dbReference type="InterPro" id="IPR004481">
    <property type="entry name" value="K/Na/Ca-exchanger"/>
</dbReference>
<feature type="transmembrane region" description="Helical" evidence="5">
    <location>
        <begin position="175"/>
        <end position="193"/>
    </location>
</feature>
<feature type="transmembrane region" description="Helical" evidence="5">
    <location>
        <begin position="106"/>
        <end position="124"/>
    </location>
</feature>
<keyword evidence="4 5" id="KW-0472">Membrane</keyword>
<dbReference type="Pfam" id="PF01699">
    <property type="entry name" value="Na_Ca_ex"/>
    <property type="match status" value="2"/>
</dbReference>
<evidence type="ECO:0000256" key="2">
    <source>
        <dbReference type="ARBA" id="ARBA00022692"/>
    </source>
</evidence>
<organism evidence="7 8">
    <name type="scientific">Wandonia haliotis</name>
    <dbReference type="NCBI Taxonomy" id="574963"/>
    <lineage>
        <taxon>Bacteria</taxon>
        <taxon>Pseudomonadati</taxon>
        <taxon>Bacteroidota</taxon>
        <taxon>Flavobacteriia</taxon>
        <taxon>Flavobacteriales</taxon>
        <taxon>Crocinitomicaceae</taxon>
        <taxon>Wandonia</taxon>
    </lineage>
</organism>
<feature type="transmembrane region" description="Helical" evidence="5">
    <location>
        <begin position="76"/>
        <end position="94"/>
    </location>
</feature>
<feature type="transmembrane region" description="Helical" evidence="5">
    <location>
        <begin position="213"/>
        <end position="235"/>
    </location>
</feature>
<feature type="transmembrane region" description="Helical" evidence="5">
    <location>
        <begin position="302"/>
        <end position="321"/>
    </location>
</feature>
<dbReference type="RefSeq" id="WP_343788400.1">
    <property type="nucleotide sequence ID" value="NZ_BAAAFH010000022.1"/>
</dbReference>
<dbReference type="Proteomes" id="UP001501126">
    <property type="component" value="Unassembled WGS sequence"/>
</dbReference>
<evidence type="ECO:0000256" key="3">
    <source>
        <dbReference type="ARBA" id="ARBA00022989"/>
    </source>
</evidence>
<feature type="transmembrane region" description="Helical" evidence="5">
    <location>
        <begin position="247"/>
        <end position="265"/>
    </location>
</feature>
<evidence type="ECO:0000256" key="5">
    <source>
        <dbReference type="SAM" id="Phobius"/>
    </source>
</evidence>
<reference evidence="7 8" key="1">
    <citation type="journal article" date="2019" name="Int. J. Syst. Evol. Microbiol.">
        <title>The Global Catalogue of Microorganisms (GCM) 10K type strain sequencing project: providing services to taxonomists for standard genome sequencing and annotation.</title>
        <authorList>
            <consortium name="The Broad Institute Genomics Platform"/>
            <consortium name="The Broad Institute Genome Sequencing Center for Infectious Disease"/>
            <person name="Wu L."/>
            <person name="Ma J."/>
        </authorList>
    </citation>
    <scope>NUCLEOTIDE SEQUENCE [LARGE SCALE GENOMIC DNA]</scope>
    <source>
        <strain evidence="7 8">JCM 16083</strain>
    </source>
</reference>
<comment type="subcellular location">
    <subcellularLocation>
        <location evidence="1">Membrane</location>
        <topology evidence="1">Multi-pass membrane protein</topology>
    </subcellularLocation>
</comment>
<feature type="transmembrane region" description="Helical" evidence="5">
    <location>
        <begin position="277"/>
        <end position="295"/>
    </location>
</feature>
<dbReference type="NCBIfam" id="TIGR00367">
    <property type="entry name" value="calcium/sodium antiporter"/>
    <property type="match status" value="1"/>
</dbReference>
<sequence length="325" mass="35020">MSYLVLILGLATLIIGGEFLVRGAVGIAQKLKLSSLVIGMTVVSFGTSAPELIVSIKAALYGNSEIALGNVIGSNIANIALVLGITVLIFPLPVDRNSKIIDWPMMLFASVLFYVFAMTGTGSTETGGLIERYEGIILFVLLLAFITFLIRNSRKHTARLMEEDEAVVIPTSRQFIQAILFLAIGLVGLYFGAEWLLKGAVEIALDWGMEERIIGITIIAFGTSVPELVTSAVAAYRKETDISIGNLIGSNIFNIMAVIGITAIVKPIDVTENTLNIDMIWMLAIALALLPMLVIGKKITRFKGLLLLGSYIAYIAVLLLSQSPQ</sequence>
<dbReference type="InterPro" id="IPR004837">
    <property type="entry name" value="NaCa_Exmemb"/>
</dbReference>
<accession>A0ABN1MS30</accession>
<evidence type="ECO:0000256" key="1">
    <source>
        <dbReference type="ARBA" id="ARBA00004141"/>
    </source>
</evidence>
<dbReference type="PANTHER" id="PTHR10846:SF8">
    <property type="entry name" value="INNER MEMBRANE PROTEIN YRBG"/>
    <property type="match status" value="1"/>
</dbReference>
<dbReference type="InterPro" id="IPR044880">
    <property type="entry name" value="NCX_ion-bd_dom_sf"/>
</dbReference>
<dbReference type="EMBL" id="BAAAFH010000022">
    <property type="protein sequence ID" value="GAA0876154.1"/>
    <property type="molecule type" value="Genomic_DNA"/>
</dbReference>
<feature type="transmembrane region" description="Helical" evidence="5">
    <location>
        <begin position="136"/>
        <end position="154"/>
    </location>
</feature>
<dbReference type="Gene3D" id="6.10.280.80">
    <property type="entry name" value="NCX, peripheral helical region"/>
    <property type="match status" value="1"/>
</dbReference>
<feature type="domain" description="Sodium/calcium exchanger membrane region" evidence="6">
    <location>
        <begin position="178"/>
        <end position="319"/>
    </location>
</feature>
<feature type="domain" description="Sodium/calcium exchanger membrane region" evidence="6">
    <location>
        <begin position="2"/>
        <end position="150"/>
    </location>
</feature>
<evidence type="ECO:0000259" key="6">
    <source>
        <dbReference type="Pfam" id="PF01699"/>
    </source>
</evidence>
<dbReference type="Gene3D" id="1.20.1420.30">
    <property type="entry name" value="NCX, central ion-binding region"/>
    <property type="match status" value="1"/>
</dbReference>
<protein>
    <submittedName>
        <fullName evidence="7">Calcium/sodium antiporter</fullName>
    </submittedName>
</protein>
<proteinExistence type="predicted"/>
<evidence type="ECO:0000256" key="4">
    <source>
        <dbReference type="ARBA" id="ARBA00023136"/>
    </source>
</evidence>
<name>A0ABN1MS30_9FLAO</name>